<dbReference type="OrthoDB" id="548658at2759"/>
<keyword evidence="3" id="KW-1185">Reference proteome</keyword>
<comment type="caution">
    <text evidence="2">The sequence shown here is derived from an EMBL/GenBank/DDBJ whole genome shotgun (WGS) entry which is preliminary data.</text>
</comment>
<accession>A0A8J4CP72</accession>
<feature type="signal peptide" evidence="1">
    <location>
        <begin position="1"/>
        <end position="31"/>
    </location>
</feature>
<sequence length="191" mass="21044">YQKLRICIHGSSWRWLVGICLLSSKCSSSSAGGHPSSLQSDVYFQWIYPDVRRQVIERLKQISHMVSTADAGDAPDDLSTSAKLDLWNEEGQRIILRLLKHDPILAVFGLRHKYLCSLLKRLLVEVEARGLPVADELADAYGDTLARPCDQMATSAAMVGLAKPAGSSAPLTRLIIPISSNPPITLLYVLY</sequence>
<reference evidence="2" key="1">
    <citation type="journal article" date="2021" name="Proc. Natl. Acad. Sci. U.S.A.">
        <title>Three genomes in the algal genus Volvox reveal the fate of a haploid sex-determining region after a transition to homothallism.</title>
        <authorList>
            <person name="Yamamoto K."/>
            <person name="Hamaji T."/>
            <person name="Kawai-Toyooka H."/>
            <person name="Matsuzaki R."/>
            <person name="Takahashi F."/>
            <person name="Nishimura Y."/>
            <person name="Kawachi M."/>
            <person name="Noguchi H."/>
            <person name="Minakuchi Y."/>
            <person name="Umen J.G."/>
            <person name="Toyoda A."/>
            <person name="Nozaki H."/>
        </authorList>
    </citation>
    <scope>NUCLEOTIDE SEQUENCE</scope>
    <source>
        <strain evidence="2">NIES-3786</strain>
    </source>
</reference>
<evidence type="ECO:0000313" key="2">
    <source>
        <dbReference type="EMBL" id="GIL87204.1"/>
    </source>
</evidence>
<name>A0A8J4CP72_9CHLO</name>
<feature type="non-terminal residue" evidence="2">
    <location>
        <position position="1"/>
    </location>
</feature>
<dbReference type="Proteomes" id="UP000747110">
    <property type="component" value="Unassembled WGS sequence"/>
</dbReference>
<dbReference type="AlphaFoldDB" id="A0A8J4CP72"/>
<protein>
    <submittedName>
        <fullName evidence="2">Uncharacterized protein</fullName>
    </submittedName>
</protein>
<feature type="chain" id="PRO_5035309017" evidence="1">
    <location>
        <begin position="32"/>
        <end position="191"/>
    </location>
</feature>
<dbReference type="EMBL" id="BNCP01000038">
    <property type="protein sequence ID" value="GIL87204.1"/>
    <property type="molecule type" value="Genomic_DNA"/>
</dbReference>
<keyword evidence="1" id="KW-0732">Signal</keyword>
<evidence type="ECO:0000313" key="3">
    <source>
        <dbReference type="Proteomes" id="UP000747110"/>
    </source>
</evidence>
<organism evidence="2 3">
    <name type="scientific">Volvox reticuliferus</name>
    <dbReference type="NCBI Taxonomy" id="1737510"/>
    <lineage>
        <taxon>Eukaryota</taxon>
        <taxon>Viridiplantae</taxon>
        <taxon>Chlorophyta</taxon>
        <taxon>core chlorophytes</taxon>
        <taxon>Chlorophyceae</taxon>
        <taxon>CS clade</taxon>
        <taxon>Chlamydomonadales</taxon>
        <taxon>Volvocaceae</taxon>
        <taxon>Volvox</taxon>
    </lineage>
</organism>
<proteinExistence type="predicted"/>
<evidence type="ECO:0000256" key="1">
    <source>
        <dbReference type="SAM" id="SignalP"/>
    </source>
</evidence>
<gene>
    <name evidence="2" type="ORF">Vretifemale_15315</name>
</gene>